<keyword evidence="3" id="KW-1185">Reference proteome</keyword>
<dbReference type="RefSeq" id="WP_382398722.1">
    <property type="nucleotide sequence ID" value="NZ_JBHTNH010000008.1"/>
</dbReference>
<dbReference type="EMBL" id="JBHTNH010000008">
    <property type="protein sequence ID" value="MFD1361291.1"/>
    <property type="molecule type" value="Genomic_DNA"/>
</dbReference>
<keyword evidence="1" id="KW-1133">Transmembrane helix</keyword>
<feature type="transmembrane region" description="Helical" evidence="1">
    <location>
        <begin position="44"/>
        <end position="62"/>
    </location>
</feature>
<name>A0ABW3ZSD7_9BACI</name>
<sequence length="96" mass="10937">MFLTAVYAVVAIVMVISVGFYISFVTVEGKDERGQAIIGRSSQIAFIFILFGFVFQMFYIQFADPSVENIETAIYIWMALVWCSNSISIFILRRKS</sequence>
<evidence type="ECO:0000256" key="1">
    <source>
        <dbReference type="SAM" id="Phobius"/>
    </source>
</evidence>
<accession>A0ABW3ZSD7</accession>
<proteinExistence type="predicted"/>
<evidence type="ECO:0000313" key="2">
    <source>
        <dbReference type="EMBL" id="MFD1361291.1"/>
    </source>
</evidence>
<dbReference type="Proteomes" id="UP001597178">
    <property type="component" value="Unassembled WGS sequence"/>
</dbReference>
<evidence type="ECO:0008006" key="4">
    <source>
        <dbReference type="Google" id="ProtNLM"/>
    </source>
</evidence>
<reference evidence="3" key="1">
    <citation type="journal article" date="2019" name="Int. J. Syst. Evol. Microbiol.">
        <title>The Global Catalogue of Microorganisms (GCM) 10K type strain sequencing project: providing services to taxonomists for standard genome sequencing and annotation.</title>
        <authorList>
            <consortium name="The Broad Institute Genomics Platform"/>
            <consortium name="The Broad Institute Genome Sequencing Center for Infectious Disease"/>
            <person name="Wu L."/>
            <person name="Ma J."/>
        </authorList>
    </citation>
    <scope>NUCLEOTIDE SEQUENCE [LARGE SCALE GENOMIC DNA]</scope>
    <source>
        <strain evidence="3">CCUG 54822</strain>
    </source>
</reference>
<comment type="caution">
    <text evidence="2">The sequence shown here is derived from an EMBL/GenBank/DDBJ whole genome shotgun (WGS) entry which is preliminary data.</text>
</comment>
<protein>
    <recommendedName>
        <fullName evidence="4">DUF2178 domain-containing protein</fullName>
    </recommendedName>
</protein>
<keyword evidence="1" id="KW-0472">Membrane</keyword>
<keyword evidence="1" id="KW-0812">Transmembrane</keyword>
<organism evidence="2 3">
    <name type="scientific">Lentibacillus salinarum</name>
    <dbReference type="NCBI Taxonomy" id="446820"/>
    <lineage>
        <taxon>Bacteria</taxon>
        <taxon>Bacillati</taxon>
        <taxon>Bacillota</taxon>
        <taxon>Bacilli</taxon>
        <taxon>Bacillales</taxon>
        <taxon>Bacillaceae</taxon>
        <taxon>Lentibacillus</taxon>
    </lineage>
</organism>
<feature type="transmembrane region" description="Helical" evidence="1">
    <location>
        <begin position="6"/>
        <end position="24"/>
    </location>
</feature>
<evidence type="ECO:0000313" key="3">
    <source>
        <dbReference type="Proteomes" id="UP001597178"/>
    </source>
</evidence>
<feature type="transmembrane region" description="Helical" evidence="1">
    <location>
        <begin position="74"/>
        <end position="92"/>
    </location>
</feature>
<gene>
    <name evidence="2" type="ORF">ACFQ4A_06360</name>
</gene>